<evidence type="ECO:0000256" key="2">
    <source>
        <dbReference type="ARBA" id="ARBA00005811"/>
    </source>
</evidence>
<dbReference type="Pfam" id="PF02472">
    <property type="entry name" value="ExbD"/>
    <property type="match status" value="1"/>
</dbReference>
<evidence type="ECO:0000256" key="5">
    <source>
        <dbReference type="ARBA" id="ARBA00022989"/>
    </source>
</evidence>
<protein>
    <submittedName>
        <fullName evidence="10">Biopolymer transporter ExbD</fullName>
    </submittedName>
</protein>
<comment type="similarity">
    <text evidence="2 7">Belongs to the ExbD/TolR family.</text>
</comment>
<dbReference type="EMBL" id="JABFDB010000013">
    <property type="protein sequence ID" value="NYZ21813.1"/>
    <property type="molecule type" value="Genomic_DNA"/>
</dbReference>
<dbReference type="PANTHER" id="PTHR30558:SF7">
    <property type="entry name" value="TOL-PAL SYSTEM PROTEIN TOLR"/>
    <property type="match status" value="1"/>
</dbReference>
<evidence type="ECO:0000256" key="7">
    <source>
        <dbReference type="RuleBase" id="RU003879"/>
    </source>
</evidence>
<keyword evidence="6 9" id="KW-0472">Membrane</keyword>
<keyword evidence="4 7" id="KW-0812">Transmembrane</keyword>
<comment type="caution">
    <text evidence="10">The sequence shown here is derived from an EMBL/GenBank/DDBJ whole genome shotgun (WGS) entry which is preliminary data.</text>
</comment>
<evidence type="ECO:0000313" key="11">
    <source>
        <dbReference type="Proteomes" id="UP000584642"/>
    </source>
</evidence>
<keyword evidence="5 9" id="KW-1133">Transmembrane helix</keyword>
<evidence type="ECO:0000256" key="4">
    <source>
        <dbReference type="ARBA" id="ARBA00022692"/>
    </source>
</evidence>
<proteinExistence type="inferred from homology"/>
<feature type="transmembrane region" description="Helical" evidence="9">
    <location>
        <begin position="25"/>
        <end position="48"/>
    </location>
</feature>
<evidence type="ECO:0000256" key="1">
    <source>
        <dbReference type="ARBA" id="ARBA00004162"/>
    </source>
</evidence>
<evidence type="ECO:0000256" key="3">
    <source>
        <dbReference type="ARBA" id="ARBA00022475"/>
    </source>
</evidence>
<evidence type="ECO:0000256" key="9">
    <source>
        <dbReference type="SAM" id="Phobius"/>
    </source>
</evidence>
<evidence type="ECO:0000313" key="10">
    <source>
        <dbReference type="EMBL" id="NYZ21813.1"/>
    </source>
</evidence>
<keyword evidence="3" id="KW-1003">Cell membrane</keyword>
<dbReference type="Gene3D" id="3.30.420.270">
    <property type="match status" value="1"/>
</dbReference>
<reference evidence="10 11" key="1">
    <citation type="submission" date="2020-05" db="EMBL/GenBank/DDBJ databases">
        <title>Azospirillum oleiclasticum sp. nov, a nitrogen-fixing and heavy crude oil-emulsifying bacterium isolated from the crude oil of Yumen Oilfield.</title>
        <authorList>
            <person name="Wu D."/>
            <person name="Cai M."/>
            <person name="Zhang X."/>
        </authorList>
    </citation>
    <scope>NUCLEOTIDE SEQUENCE [LARGE SCALE GENOMIC DNA]</scope>
    <source>
        <strain evidence="10 11">ROY-1-1-2</strain>
    </source>
</reference>
<name>A0ABX2TFA0_9PROT</name>
<keyword evidence="7" id="KW-0813">Transport</keyword>
<dbReference type="PANTHER" id="PTHR30558">
    <property type="entry name" value="EXBD MEMBRANE COMPONENT OF PMF-DRIVEN MACROMOLECULE IMPORT SYSTEM"/>
    <property type="match status" value="1"/>
</dbReference>
<sequence>MAAQLSGKAHHGRGRRRAYRPMADINMTPFIDVMLVLLIVFMVAAPLLTVGVPVDLPKTNAAPIEAQKDPLFVTVQADGRVYVQETAVEVANMVPLLVAITNNNPDARILVRGDAKIAYGKMLEVMGTMSAAGFKKVGLVAELPNLAAGPAAAPGQRVGGQPPRAPQAQPR</sequence>
<gene>
    <name evidence="10" type="ORF">HND93_19025</name>
</gene>
<evidence type="ECO:0000256" key="6">
    <source>
        <dbReference type="ARBA" id="ARBA00023136"/>
    </source>
</evidence>
<evidence type="ECO:0000256" key="8">
    <source>
        <dbReference type="SAM" id="MobiDB-lite"/>
    </source>
</evidence>
<feature type="region of interest" description="Disordered" evidence="8">
    <location>
        <begin position="149"/>
        <end position="171"/>
    </location>
</feature>
<organism evidence="10 11">
    <name type="scientific">Azospirillum oleiclasticum</name>
    <dbReference type="NCBI Taxonomy" id="2735135"/>
    <lineage>
        <taxon>Bacteria</taxon>
        <taxon>Pseudomonadati</taxon>
        <taxon>Pseudomonadota</taxon>
        <taxon>Alphaproteobacteria</taxon>
        <taxon>Rhodospirillales</taxon>
        <taxon>Azospirillaceae</taxon>
        <taxon>Azospirillum</taxon>
    </lineage>
</organism>
<keyword evidence="11" id="KW-1185">Reference proteome</keyword>
<keyword evidence="7" id="KW-0653">Protein transport</keyword>
<dbReference type="RefSeq" id="WP_180283582.1">
    <property type="nucleotide sequence ID" value="NZ_JABFDB010000013.1"/>
</dbReference>
<dbReference type="InterPro" id="IPR003400">
    <property type="entry name" value="ExbD"/>
</dbReference>
<dbReference type="Proteomes" id="UP000584642">
    <property type="component" value="Unassembled WGS sequence"/>
</dbReference>
<accession>A0ABX2TFA0</accession>
<comment type="subcellular location">
    <subcellularLocation>
        <location evidence="1">Cell membrane</location>
        <topology evidence="1">Single-pass membrane protein</topology>
    </subcellularLocation>
    <subcellularLocation>
        <location evidence="7">Cell membrane</location>
        <topology evidence="7">Single-pass type II membrane protein</topology>
    </subcellularLocation>
</comment>